<name>A0A8D8ZPA0_9HEMI</name>
<feature type="signal peptide" evidence="2">
    <location>
        <begin position="1"/>
        <end position="23"/>
    </location>
</feature>
<keyword evidence="2" id="KW-0732">Signal</keyword>
<proteinExistence type="predicted"/>
<evidence type="ECO:0000256" key="1">
    <source>
        <dbReference type="SAM" id="MobiDB-lite"/>
    </source>
</evidence>
<feature type="compositionally biased region" description="Basic and acidic residues" evidence="1">
    <location>
        <begin position="111"/>
        <end position="126"/>
    </location>
</feature>
<sequence length="237" mass="26379">MNQILLTLSVLVLLWQKSFQCYGEPNTLSHNVSDQGMNINVQFDHVSNNISTVLQHGLQGYENISIHITNIFFKLPAEAEHSSKSNDSTHDLNKDTEEKKSPEKNHHKKVDKKEEHSKEKLNKDSTESETTTAKMKTTTKKKRTPKTTTESPRQTVKDNDTKKKNGNSLIILSNSVNGAPPDVKVFASNGTVFSVNATVLPPNFTVLPPNFSPLSVLSPNFTALPPNFVENLESNIL</sequence>
<dbReference type="AlphaFoldDB" id="A0A8D8ZPA0"/>
<evidence type="ECO:0000256" key="2">
    <source>
        <dbReference type="SAM" id="SignalP"/>
    </source>
</evidence>
<evidence type="ECO:0000313" key="3">
    <source>
        <dbReference type="EMBL" id="CAG6749632.1"/>
    </source>
</evidence>
<accession>A0A8D8ZPA0</accession>
<dbReference type="EMBL" id="HBUF01523916">
    <property type="protein sequence ID" value="CAG6749632.1"/>
    <property type="molecule type" value="Transcribed_RNA"/>
</dbReference>
<protein>
    <submittedName>
        <fullName evidence="3">Uncharacterized protein</fullName>
    </submittedName>
</protein>
<organism evidence="3">
    <name type="scientific">Cacopsylla melanoneura</name>
    <dbReference type="NCBI Taxonomy" id="428564"/>
    <lineage>
        <taxon>Eukaryota</taxon>
        <taxon>Metazoa</taxon>
        <taxon>Ecdysozoa</taxon>
        <taxon>Arthropoda</taxon>
        <taxon>Hexapoda</taxon>
        <taxon>Insecta</taxon>
        <taxon>Pterygota</taxon>
        <taxon>Neoptera</taxon>
        <taxon>Paraneoptera</taxon>
        <taxon>Hemiptera</taxon>
        <taxon>Sternorrhyncha</taxon>
        <taxon>Psylloidea</taxon>
        <taxon>Psyllidae</taxon>
        <taxon>Psyllinae</taxon>
        <taxon>Cacopsylla</taxon>
    </lineage>
</organism>
<feature type="chain" id="PRO_5034415414" evidence="2">
    <location>
        <begin position="24"/>
        <end position="237"/>
    </location>
</feature>
<feature type="region of interest" description="Disordered" evidence="1">
    <location>
        <begin position="82"/>
        <end position="165"/>
    </location>
</feature>
<feature type="compositionally biased region" description="Basic and acidic residues" evidence="1">
    <location>
        <begin position="82"/>
        <end position="104"/>
    </location>
</feature>
<reference evidence="3" key="1">
    <citation type="submission" date="2021-05" db="EMBL/GenBank/DDBJ databases">
        <authorList>
            <person name="Alioto T."/>
            <person name="Alioto T."/>
            <person name="Gomez Garrido J."/>
        </authorList>
    </citation>
    <scope>NUCLEOTIDE SEQUENCE</scope>
</reference>